<dbReference type="InterPro" id="IPR038510">
    <property type="entry name" value="Spt4_sf"/>
</dbReference>
<dbReference type="GO" id="GO:0140673">
    <property type="term" value="P:transcription elongation-coupled chromatin remodeling"/>
    <property type="evidence" value="ECO:0007669"/>
    <property type="project" value="InterPro"/>
</dbReference>
<dbReference type="Gene3D" id="3.30.40.210">
    <property type="match status" value="1"/>
</dbReference>
<dbReference type="STRING" id="34506.A0A090LJQ2"/>
<dbReference type="EMBL" id="LN609529">
    <property type="protein sequence ID" value="CEF68358.1"/>
    <property type="molecule type" value="Genomic_DNA"/>
</dbReference>
<dbReference type="GO" id="GO:0008270">
    <property type="term" value="F:zinc ion binding"/>
    <property type="evidence" value="ECO:0007669"/>
    <property type="project" value="InterPro"/>
</dbReference>
<dbReference type="PIRSF" id="PIRSF025023">
    <property type="entry name" value="Spt4"/>
    <property type="match status" value="1"/>
</dbReference>
<sequence length="124" mass="13937">MAYESRYDPDIIPKDGKNNRACLLCGLVKSVNSFMIDGCENCEDYLALKGDEDRIRCCTSANHQGTILVLDPSDSFICKYHNIEKVVPGQYAMSVCGTLPRDIISELRRYGIKYKPHSRDIANA</sequence>
<dbReference type="SUPFAM" id="SSF63393">
    <property type="entry name" value="RNA polymerase subunits"/>
    <property type="match status" value="1"/>
</dbReference>
<evidence type="ECO:0000313" key="8">
    <source>
        <dbReference type="Proteomes" id="UP000035682"/>
    </source>
</evidence>
<evidence type="ECO:0000256" key="5">
    <source>
        <dbReference type="PIRNR" id="PIRNR025023"/>
    </source>
</evidence>
<feature type="domain" description="Spt4/RpoE2 zinc finger" evidence="6">
    <location>
        <begin position="19"/>
        <end position="96"/>
    </location>
</feature>
<evidence type="ECO:0000313" key="9">
    <source>
        <dbReference type="WBParaSite" id="SRAE_2000301600.1"/>
    </source>
</evidence>
<evidence type="ECO:0000259" key="6">
    <source>
        <dbReference type="SMART" id="SM01389"/>
    </source>
</evidence>
<evidence type="ECO:0000256" key="3">
    <source>
        <dbReference type="ARBA" id="ARBA00023163"/>
    </source>
</evidence>
<accession>A0A090LJQ2</accession>
<dbReference type="GO" id="GO:0006355">
    <property type="term" value="P:regulation of DNA-templated transcription"/>
    <property type="evidence" value="ECO:0007669"/>
    <property type="project" value="InterPro"/>
</dbReference>
<dbReference type="RefSeq" id="XP_024507558.1">
    <property type="nucleotide sequence ID" value="XM_024654159.1"/>
</dbReference>
<evidence type="ECO:0000256" key="2">
    <source>
        <dbReference type="ARBA" id="ARBA00010464"/>
    </source>
</evidence>
<dbReference type="AlphaFoldDB" id="A0A090LJQ2"/>
<dbReference type="PANTHER" id="PTHR12882:SF1">
    <property type="entry name" value="TRANSCRIPTION ELONGATION FACTOR SPT4"/>
    <property type="match status" value="1"/>
</dbReference>
<keyword evidence="7" id="KW-0648">Protein biosynthesis</keyword>
<dbReference type="OMA" id="FDGMIAV"/>
<comment type="similarity">
    <text evidence="2 5">Belongs to the SPT4 family.</text>
</comment>
<dbReference type="Pfam" id="PF06093">
    <property type="entry name" value="Spt4"/>
    <property type="match status" value="1"/>
</dbReference>
<dbReference type="GO" id="GO:0032044">
    <property type="term" value="C:DSIF complex"/>
    <property type="evidence" value="ECO:0007669"/>
    <property type="project" value="TreeGrafter"/>
</dbReference>
<dbReference type="OrthoDB" id="248751at2759"/>
<evidence type="ECO:0000313" key="7">
    <source>
        <dbReference type="EMBL" id="CEF68358.1"/>
    </source>
</evidence>
<name>A0A090LJQ2_STRRB</name>
<dbReference type="Proteomes" id="UP000035682">
    <property type="component" value="Unplaced"/>
</dbReference>
<keyword evidence="4 5" id="KW-0539">Nucleus</keyword>
<keyword evidence="7" id="KW-0251">Elongation factor</keyword>
<evidence type="ECO:0000313" key="10">
    <source>
        <dbReference type="WormBase" id="SRAE_2000301600"/>
    </source>
</evidence>
<dbReference type="GeneID" id="36380728"/>
<organism evidence="7">
    <name type="scientific">Strongyloides ratti</name>
    <name type="common">Parasitic roundworm</name>
    <dbReference type="NCBI Taxonomy" id="34506"/>
    <lineage>
        <taxon>Eukaryota</taxon>
        <taxon>Metazoa</taxon>
        <taxon>Ecdysozoa</taxon>
        <taxon>Nematoda</taxon>
        <taxon>Chromadorea</taxon>
        <taxon>Rhabditida</taxon>
        <taxon>Tylenchina</taxon>
        <taxon>Panagrolaimomorpha</taxon>
        <taxon>Strongyloidoidea</taxon>
        <taxon>Strongyloididae</taxon>
        <taxon>Strongyloides</taxon>
    </lineage>
</organism>
<keyword evidence="8" id="KW-1185">Reference proteome</keyword>
<protein>
    <recommendedName>
        <fullName evidence="5">Transcription elongation factor SPT4</fullName>
    </recommendedName>
</protein>
<dbReference type="InterPro" id="IPR022800">
    <property type="entry name" value="Spt4/RpoE2_Znf"/>
</dbReference>
<dbReference type="WormBase" id="SRAE_2000301600">
    <property type="protein sequence ID" value="SRP07905"/>
    <property type="gene ID" value="WBGene00263235"/>
</dbReference>
<dbReference type="InterPro" id="IPR009287">
    <property type="entry name" value="Spt4"/>
</dbReference>
<dbReference type="WBParaSite" id="SRAE_2000301600.1">
    <property type="protein sequence ID" value="SRAE_2000301600.1"/>
    <property type="gene ID" value="WBGene00263235"/>
</dbReference>
<comment type="subcellular location">
    <subcellularLocation>
        <location evidence="1 5">Nucleus</location>
    </subcellularLocation>
</comment>
<dbReference type="InterPro" id="IPR029040">
    <property type="entry name" value="RPABC4/Spt4"/>
</dbReference>
<dbReference type="GO" id="GO:0003746">
    <property type="term" value="F:translation elongation factor activity"/>
    <property type="evidence" value="ECO:0007669"/>
    <property type="project" value="UniProtKB-KW"/>
</dbReference>
<evidence type="ECO:0000256" key="1">
    <source>
        <dbReference type="ARBA" id="ARBA00004123"/>
    </source>
</evidence>
<reference evidence="9" key="2">
    <citation type="submission" date="2020-12" db="UniProtKB">
        <authorList>
            <consortium name="WormBaseParasite"/>
        </authorList>
    </citation>
    <scope>IDENTIFICATION</scope>
</reference>
<dbReference type="CDD" id="cd07973">
    <property type="entry name" value="Spt4"/>
    <property type="match status" value="1"/>
</dbReference>
<reference evidence="7 8" key="1">
    <citation type="submission" date="2014-09" db="EMBL/GenBank/DDBJ databases">
        <authorList>
            <person name="Martin A.A."/>
        </authorList>
    </citation>
    <scope>NUCLEOTIDE SEQUENCE</scope>
    <source>
        <strain evidence="8">ED321</strain>
        <strain evidence="7">ED321 Heterogonic</strain>
    </source>
</reference>
<dbReference type="PANTHER" id="PTHR12882">
    <property type="entry name" value="SUPPRESSOR OF TY 4"/>
    <property type="match status" value="1"/>
</dbReference>
<dbReference type="GO" id="GO:0000993">
    <property type="term" value="F:RNA polymerase II complex binding"/>
    <property type="evidence" value="ECO:0007669"/>
    <property type="project" value="TreeGrafter"/>
</dbReference>
<dbReference type="SMART" id="SM01389">
    <property type="entry name" value="Spt4"/>
    <property type="match status" value="1"/>
</dbReference>
<gene>
    <name evidence="7 9 10" type="ORF">SRAE_2000301600</name>
</gene>
<comment type="function">
    <text evidence="5">Component of the DRB sensitivity-inducing factor complex (DSIF complex), which regulates transcription elongation by RNA polymerase II.</text>
</comment>
<proteinExistence type="inferred from homology"/>
<keyword evidence="3 5" id="KW-0804">Transcription</keyword>
<dbReference type="CTD" id="36380728"/>
<evidence type="ECO:0000256" key="4">
    <source>
        <dbReference type="ARBA" id="ARBA00023242"/>
    </source>
</evidence>